<comment type="caution">
    <text evidence="1">The sequence shown here is derived from an EMBL/GenBank/DDBJ whole genome shotgun (WGS) entry which is preliminary data.</text>
</comment>
<dbReference type="Proteomes" id="UP000828390">
    <property type="component" value="Unassembled WGS sequence"/>
</dbReference>
<accession>A0A9D4KPW5</accession>
<organism evidence="1 2">
    <name type="scientific">Dreissena polymorpha</name>
    <name type="common">Zebra mussel</name>
    <name type="synonym">Mytilus polymorpha</name>
    <dbReference type="NCBI Taxonomy" id="45954"/>
    <lineage>
        <taxon>Eukaryota</taxon>
        <taxon>Metazoa</taxon>
        <taxon>Spiralia</taxon>
        <taxon>Lophotrochozoa</taxon>
        <taxon>Mollusca</taxon>
        <taxon>Bivalvia</taxon>
        <taxon>Autobranchia</taxon>
        <taxon>Heteroconchia</taxon>
        <taxon>Euheterodonta</taxon>
        <taxon>Imparidentia</taxon>
        <taxon>Neoheterodontei</taxon>
        <taxon>Myida</taxon>
        <taxon>Dreissenoidea</taxon>
        <taxon>Dreissenidae</taxon>
        <taxon>Dreissena</taxon>
    </lineage>
</organism>
<reference evidence="1" key="1">
    <citation type="journal article" date="2019" name="bioRxiv">
        <title>The Genome of the Zebra Mussel, Dreissena polymorpha: A Resource for Invasive Species Research.</title>
        <authorList>
            <person name="McCartney M.A."/>
            <person name="Auch B."/>
            <person name="Kono T."/>
            <person name="Mallez S."/>
            <person name="Zhang Y."/>
            <person name="Obille A."/>
            <person name="Becker A."/>
            <person name="Abrahante J.E."/>
            <person name="Garbe J."/>
            <person name="Badalamenti J.P."/>
            <person name="Herman A."/>
            <person name="Mangelson H."/>
            <person name="Liachko I."/>
            <person name="Sullivan S."/>
            <person name="Sone E.D."/>
            <person name="Koren S."/>
            <person name="Silverstein K.A.T."/>
            <person name="Beckman K.B."/>
            <person name="Gohl D.M."/>
        </authorList>
    </citation>
    <scope>NUCLEOTIDE SEQUENCE</scope>
    <source>
        <strain evidence="1">Duluth1</strain>
        <tissue evidence="1">Whole animal</tissue>
    </source>
</reference>
<dbReference type="EMBL" id="JAIWYP010000004">
    <property type="protein sequence ID" value="KAH3843504.1"/>
    <property type="molecule type" value="Genomic_DNA"/>
</dbReference>
<protein>
    <submittedName>
        <fullName evidence="1">Uncharacterized protein</fullName>
    </submittedName>
</protein>
<name>A0A9D4KPW5_DREPO</name>
<reference evidence="1" key="2">
    <citation type="submission" date="2020-11" db="EMBL/GenBank/DDBJ databases">
        <authorList>
            <person name="McCartney M.A."/>
            <person name="Auch B."/>
            <person name="Kono T."/>
            <person name="Mallez S."/>
            <person name="Becker A."/>
            <person name="Gohl D.M."/>
            <person name="Silverstein K.A.T."/>
            <person name="Koren S."/>
            <person name="Bechman K.B."/>
            <person name="Herman A."/>
            <person name="Abrahante J.E."/>
            <person name="Garbe J."/>
        </authorList>
    </citation>
    <scope>NUCLEOTIDE SEQUENCE</scope>
    <source>
        <strain evidence="1">Duluth1</strain>
        <tissue evidence="1">Whole animal</tissue>
    </source>
</reference>
<proteinExistence type="predicted"/>
<evidence type="ECO:0000313" key="2">
    <source>
        <dbReference type="Proteomes" id="UP000828390"/>
    </source>
</evidence>
<sequence length="111" mass="12448">MFPTYNFKPSSNLIKLPRCPSPLHATPPSASWYMARDLKRGRIARRPCLGGGDENLLKCKVTRALLKLYFSVSSRQDTFEASALSRPLAAMFFNGPKPLLNSTNISLRQTF</sequence>
<keyword evidence="2" id="KW-1185">Reference proteome</keyword>
<gene>
    <name evidence="1" type="ORF">DPMN_117023</name>
</gene>
<evidence type="ECO:0000313" key="1">
    <source>
        <dbReference type="EMBL" id="KAH3843504.1"/>
    </source>
</evidence>
<dbReference type="AlphaFoldDB" id="A0A9D4KPW5"/>